<dbReference type="Pfam" id="PF02597">
    <property type="entry name" value="ThiS"/>
    <property type="match status" value="1"/>
</dbReference>
<comment type="similarity">
    <text evidence="2">Belongs to the MoaD family.</text>
</comment>
<dbReference type="InterPro" id="IPR012675">
    <property type="entry name" value="Beta-grasp_dom_sf"/>
</dbReference>
<dbReference type="EMBL" id="JBHTKJ010000011">
    <property type="protein sequence ID" value="MFD1037766.1"/>
    <property type="molecule type" value="Genomic_DNA"/>
</dbReference>
<proteinExistence type="inferred from homology"/>
<sequence>MITVLLFAHLQEEAGKDRIEMEIDDISIADLKNNLQEKYNLTQMDQIMSAINEEYAMNDDTVKQGDIVAFIPPVSGG</sequence>
<gene>
    <name evidence="4" type="primary">moaD</name>
    <name evidence="4" type="ORF">ACFQ3N_04990</name>
</gene>
<dbReference type="Gene3D" id="3.10.20.30">
    <property type="match status" value="1"/>
</dbReference>
<dbReference type="PANTHER" id="PTHR33359">
    <property type="entry name" value="MOLYBDOPTERIN SYNTHASE SULFUR CARRIER SUBUNIT"/>
    <property type="match status" value="1"/>
</dbReference>
<organism evidence="4 5">
    <name type="scientific">Virgibacillus byunsanensis</name>
    <dbReference type="NCBI Taxonomy" id="570945"/>
    <lineage>
        <taxon>Bacteria</taxon>
        <taxon>Bacillati</taxon>
        <taxon>Bacillota</taxon>
        <taxon>Bacilli</taxon>
        <taxon>Bacillales</taxon>
        <taxon>Bacillaceae</taxon>
        <taxon>Virgibacillus</taxon>
    </lineage>
</organism>
<dbReference type="PANTHER" id="PTHR33359:SF1">
    <property type="entry name" value="MOLYBDOPTERIN SYNTHASE SULFUR CARRIER SUBUNIT"/>
    <property type="match status" value="1"/>
</dbReference>
<reference evidence="5" key="1">
    <citation type="journal article" date="2019" name="Int. J. Syst. Evol. Microbiol.">
        <title>The Global Catalogue of Microorganisms (GCM) 10K type strain sequencing project: providing services to taxonomists for standard genome sequencing and annotation.</title>
        <authorList>
            <consortium name="The Broad Institute Genomics Platform"/>
            <consortium name="The Broad Institute Genome Sequencing Center for Infectious Disease"/>
            <person name="Wu L."/>
            <person name="Ma J."/>
        </authorList>
    </citation>
    <scope>NUCLEOTIDE SEQUENCE [LARGE SCALE GENOMIC DNA]</scope>
    <source>
        <strain evidence="5">CCUG 56754</strain>
    </source>
</reference>
<evidence type="ECO:0000256" key="2">
    <source>
        <dbReference type="ARBA" id="ARBA00024200"/>
    </source>
</evidence>
<evidence type="ECO:0000256" key="1">
    <source>
        <dbReference type="ARBA" id="ARBA00022741"/>
    </source>
</evidence>
<comment type="caution">
    <text evidence="4">The sequence shown here is derived from an EMBL/GenBank/DDBJ whole genome shotgun (WGS) entry which is preliminary data.</text>
</comment>
<dbReference type="InterPro" id="IPR016155">
    <property type="entry name" value="Mopterin_synth/thiamin_S_b"/>
</dbReference>
<dbReference type="Proteomes" id="UP001597040">
    <property type="component" value="Unassembled WGS sequence"/>
</dbReference>
<evidence type="ECO:0000313" key="4">
    <source>
        <dbReference type="EMBL" id="MFD1037766.1"/>
    </source>
</evidence>
<dbReference type="CDD" id="cd00754">
    <property type="entry name" value="Ubl_MoaD"/>
    <property type="match status" value="1"/>
</dbReference>
<evidence type="ECO:0000256" key="3">
    <source>
        <dbReference type="ARBA" id="ARBA00024247"/>
    </source>
</evidence>
<dbReference type="InterPro" id="IPR003749">
    <property type="entry name" value="ThiS/MoaD-like"/>
</dbReference>
<keyword evidence="1" id="KW-0547">Nucleotide-binding</keyword>
<protein>
    <recommendedName>
        <fullName evidence="3">Molybdopterin synthase sulfur carrier subunit</fullName>
    </recommendedName>
</protein>
<name>A0ABW3LKF2_9BACI</name>
<dbReference type="NCBIfam" id="TIGR01682">
    <property type="entry name" value="moaD"/>
    <property type="match status" value="1"/>
</dbReference>
<dbReference type="RefSeq" id="WP_390360214.1">
    <property type="nucleotide sequence ID" value="NZ_JBHTKJ010000011.1"/>
</dbReference>
<accession>A0ABW3LKF2</accession>
<evidence type="ECO:0000313" key="5">
    <source>
        <dbReference type="Proteomes" id="UP001597040"/>
    </source>
</evidence>
<dbReference type="SUPFAM" id="SSF54285">
    <property type="entry name" value="MoaD/ThiS"/>
    <property type="match status" value="1"/>
</dbReference>
<dbReference type="InterPro" id="IPR044672">
    <property type="entry name" value="MOCS2A"/>
</dbReference>
<keyword evidence="5" id="KW-1185">Reference proteome</keyword>